<feature type="compositionally biased region" description="Gly residues" evidence="8">
    <location>
        <begin position="193"/>
        <end position="211"/>
    </location>
</feature>
<evidence type="ECO:0000256" key="6">
    <source>
        <dbReference type="ARBA" id="ARBA00023054"/>
    </source>
</evidence>
<proteinExistence type="inferred from homology"/>
<dbReference type="OrthoDB" id="421009at2759"/>
<keyword evidence="3" id="KW-0813">Transport</keyword>
<dbReference type="SUPFAM" id="SSF47661">
    <property type="entry name" value="t-snare proteins"/>
    <property type="match status" value="1"/>
</dbReference>
<dbReference type="SMART" id="SM00397">
    <property type="entry name" value="t_SNARE"/>
    <property type="match status" value="1"/>
</dbReference>
<dbReference type="GO" id="GO:0000149">
    <property type="term" value="F:SNARE binding"/>
    <property type="evidence" value="ECO:0007669"/>
    <property type="project" value="TreeGrafter"/>
</dbReference>
<evidence type="ECO:0000313" key="11">
    <source>
        <dbReference type="EMBL" id="RKO94426.1"/>
    </source>
</evidence>
<evidence type="ECO:0000256" key="5">
    <source>
        <dbReference type="ARBA" id="ARBA00022989"/>
    </source>
</evidence>
<dbReference type="CDD" id="cd15844">
    <property type="entry name" value="SNARE_syntaxin5"/>
    <property type="match status" value="1"/>
</dbReference>
<name>A0A4P9WTM2_9FUNG</name>
<comment type="similarity">
    <text evidence="2">Belongs to the syntaxin family.</text>
</comment>
<dbReference type="Proteomes" id="UP000269721">
    <property type="component" value="Unassembled WGS sequence"/>
</dbReference>
<dbReference type="InterPro" id="IPR010989">
    <property type="entry name" value="SNARE"/>
</dbReference>
<dbReference type="GO" id="GO:0006888">
    <property type="term" value="P:endoplasmic reticulum to Golgi vesicle-mediated transport"/>
    <property type="evidence" value="ECO:0007669"/>
    <property type="project" value="TreeGrafter"/>
</dbReference>
<evidence type="ECO:0000256" key="1">
    <source>
        <dbReference type="ARBA" id="ARBA00004211"/>
    </source>
</evidence>
<dbReference type="PANTHER" id="PTHR19957:SF3">
    <property type="entry name" value="SYNTAXIN-5"/>
    <property type="match status" value="1"/>
</dbReference>
<feature type="region of interest" description="Disordered" evidence="8">
    <location>
        <begin position="19"/>
        <end position="48"/>
    </location>
</feature>
<dbReference type="Pfam" id="PF05739">
    <property type="entry name" value="SNARE"/>
    <property type="match status" value="1"/>
</dbReference>
<dbReference type="PANTHER" id="PTHR19957">
    <property type="entry name" value="SYNTAXIN"/>
    <property type="match status" value="1"/>
</dbReference>
<evidence type="ECO:0000259" key="10">
    <source>
        <dbReference type="PROSITE" id="PS50192"/>
    </source>
</evidence>
<evidence type="ECO:0000256" key="8">
    <source>
        <dbReference type="SAM" id="MobiDB-lite"/>
    </source>
</evidence>
<dbReference type="GO" id="GO:0031201">
    <property type="term" value="C:SNARE complex"/>
    <property type="evidence" value="ECO:0007669"/>
    <property type="project" value="TreeGrafter"/>
</dbReference>
<organism evidence="11 12">
    <name type="scientific">Blyttiomyces helicus</name>
    <dbReference type="NCBI Taxonomy" id="388810"/>
    <lineage>
        <taxon>Eukaryota</taxon>
        <taxon>Fungi</taxon>
        <taxon>Fungi incertae sedis</taxon>
        <taxon>Chytridiomycota</taxon>
        <taxon>Chytridiomycota incertae sedis</taxon>
        <taxon>Chytridiomycetes</taxon>
        <taxon>Chytridiomycetes incertae sedis</taxon>
        <taxon>Blyttiomyces</taxon>
    </lineage>
</organism>
<dbReference type="GO" id="GO:0006886">
    <property type="term" value="P:intracellular protein transport"/>
    <property type="evidence" value="ECO:0007669"/>
    <property type="project" value="TreeGrafter"/>
</dbReference>
<dbReference type="GO" id="GO:0006906">
    <property type="term" value="P:vesicle fusion"/>
    <property type="evidence" value="ECO:0007669"/>
    <property type="project" value="TreeGrafter"/>
</dbReference>
<evidence type="ECO:0000256" key="7">
    <source>
        <dbReference type="ARBA" id="ARBA00023136"/>
    </source>
</evidence>
<comment type="subcellular location">
    <subcellularLocation>
        <location evidence="1">Membrane</location>
        <topology evidence="1">Single-pass type IV membrane protein</topology>
    </subcellularLocation>
</comment>
<dbReference type="Pfam" id="PF11416">
    <property type="entry name" value="Syntaxin-5_N"/>
    <property type="match status" value="1"/>
</dbReference>
<evidence type="ECO:0000256" key="2">
    <source>
        <dbReference type="ARBA" id="ARBA00009063"/>
    </source>
</evidence>
<feature type="domain" description="T-SNARE coiled-coil homology" evidence="10">
    <location>
        <begin position="263"/>
        <end position="325"/>
    </location>
</feature>
<feature type="transmembrane region" description="Helical" evidence="9">
    <location>
        <begin position="334"/>
        <end position="353"/>
    </location>
</feature>
<feature type="region of interest" description="Disordered" evidence="8">
    <location>
        <begin position="125"/>
        <end position="146"/>
    </location>
</feature>
<dbReference type="GO" id="GO:0000139">
    <property type="term" value="C:Golgi membrane"/>
    <property type="evidence" value="ECO:0007669"/>
    <property type="project" value="TreeGrafter"/>
</dbReference>
<dbReference type="EMBL" id="KZ993900">
    <property type="protein sequence ID" value="RKO94426.1"/>
    <property type="molecule type" value="Genomic_DNA"/>
</dbReference>
<dbReference type="InterPro" id="IPR021538">
    <property type="entry name" value="Syntaxin-5_N"/>
</dbReference>
<evidence type="ECO:0000256" key="9">
    <source>
        <dbReference type="SAM" id="Phobius"/>
    </source>
</evidence>
<sequence>MTVKDRTVEFHSAIDSILARSGPGPGRPAESHRLLHPSSHNSAPPVGSKTEFAQAASSIAREINTMVAKLDKLTRLAKSKSLFDDRPVEINELIYIIKQDIAKINQQIAQLAAYLRRVGAGGAAAGGGAPAAGGAAPSSGNRQVQEHSTNVITSLQSKLASTSNEFKNILEIRTQNMKEQKRKREQYSFTPAAGGGGSGGGSASGGGTPLLGGGGGGSGGLGLGGGALGLAGDGSVVIDFGGGGAGGTGGQMQLVQSSANVNMEIIESRSQAIESIESTIAELGQIYQNFATMIASQREMVQRIDENVLDVEVNVTGAHTQLLKYYQNISSNRWLMVKVFSVILVFFLMFVLMT</sequence>
<dbReference type="InterPro" id="IPR000727">
    <property type="entry name" value="T_SNARE_dom"/>
</dbReference>
<dbReference type="AlphaFoldDB" id="A0A4P9WTM2"/>
<protein>
    <submittedName>
        <fullName evidence="11">t-SNARE</fullName>
    </submittedName>
</protein>
<keyword evidence="7 9" id="KW-0472">Membrane</keyword>
<evidence type="ECO:0000313" key="12">
    <source>
        <dbReference type="Proteomes" id="UP000269721"/>
    </source>
</evidence>
<feature type="region of interest" description="Disordered" evidence="8">
    <location>
        <begin position="177"/>
        <end position="211"/>
    </location>
</feature>
<dbReference type="PROSITE" id="PS50192">
    <property type="entry name" value="T_SNARE"/>
    <property type="match status" value="1"/>
</dbReference>
<dbReference type="GO" id="GO:0048278">
    <property type="term" value="P:vesicle docking"/>
    <property type="evidence" value="ECO:0007669"/>
    <property type="project" value="TreeGrafter"/>
</dbReference>
<keyword evidence="12" id="KW-1185">Reference proteome</keyword>
<reference evidence="12" key="1">
    <citation type="journal article" date="2018" name="Nat. Microbiol.">
        <title>Leveraging single-cell genomics to expand the fungal tree of life.</title>
        <authorList>
            <person name="Ahrendt S.R."/>
            <person name="Quandt C.A."/>
            <person name="Ciobanu D."/>
            <person name="Clum A."/>
            <person name="Salamov A."/>
            <person name="Andreopoulos B."/>
            <person name="Cheng J.F."/>
            <person name="Woyke T."/>
            <person name="Pelin A."/>
            <person name="Henrissat B."/>
            <person name="Reynolds N.K."/>
            <person name="Benny G.L."/>
            <person name="Smith M.E."/>
            <person name="James T.Y."/>
            <person name="Grigoriev I.V."/>
        </authorList>
    </citation>
    <scope>NUCLEOTIDE SEQUENCE [LARGE SCALE GENOMIC DNA]</scope>
</reference>
<gene>
    <name evidence="11" type="ORF">BDK51DRAFT_18621</name>
</gene>
<dbReference type="InterPro" id="IPR045242">
    <property type="entry name" value="Syntaxin"/>
</dbReference>
<evidence type="ECO:0000256" key="3">
    <source>
        <dbReference type="ARBA" id="ARBA00022448"/>
    </source>
</evidence>
<dbReference type="GO" id="GO:0005484">
    <property type="term" value="F:SNAP receptor activity"/>
    <property type="evidence" value="ECO:0007669"/>
    <property type="project" value="TreeGrafter"/>
</dbReference>
<keyword evidence="5 9" id="KW-1133">Transmembrane helix</keyword>
<dbReference type="Gene3D" id="1.20.58.70">
    <property type="match status" value="1"/>
</dbReference>
<evidence type="ECO:0000256" key="4">
    <source>
        <dbReference type="ARBA" id="ARBA00022692"/>
    </source>
</evidence>
<keyword evidence="6" id="KW-0175">Coiled coil</keyword>
<accession>A0A4P9WTM2</accession>
<keyword evidence="4 9" id="KW-0812">Transmembrane</keyword>